<evidence type="ECO:0000313" key="2">
    <source>
        <dbReference type="Proteomes" id="UP000604046"/>
    </source>
</evidence>
<dbReference type="AlphaFoldDB" id="A0A812LSP4"/>
<evidence type="ECO:0000313" key="1">
    <source>
        <dbReference type="EMBL" id="CAE7250430.1"/>
    </source>
</evidence>
<sequence length="625" mass="69750">MEGVKTAPNAVVEIRDYEGRRWGHGDGPIHRWKWRDQFFRNLHHQQVVRTPLPAQEYAACQVYSWGSNEKCRTLSLAVTGFYSITGLIESGVKGHPIDVMATIAKKAVFMFMQKEGDSRLTAKVEEQIVLMQVWGSTTTVHSMPFVVGWILFDAARNPSLLTVSRLCLWGLLYVQTIEICFKQASITIWRLRTMFAGVMVMCFLRALLAASADVAHHSTSHQLDMLLALSCGVAQHDVKFAAPFLTLVFIADSWSQSVVYDTALPNAFFSNLIRYINSLALCAIVEQMARMIAESELDAKDALAGFRGMLRSSMDAEVVLDSHFMISERPTALELLLERQGLVGTSFLDVLPDEAIETFLTFTKRSSSEYAGKLANLAHLVPPAMRLGLRKANGSQVKGDAFLVYLPGRTRCSDRIGKEHRFILGIKEDPEASDEPHVQGAGPFVDQAAIAQAARQYRLASSAPLSSSQSRGHTQMPLVSWPEMVDVNLFLDGQTEWFDIKEVRVRFARLDDVHSMPCLKRAIPSQEWKANLPNLREAIWNAHDTSQEFVPRSLGPLHVHLPGIADSEGCLLADCSHLSLVRAPNINPDVSDLSAQPIYFKLQLYNFVQADRRGARLGSDPWAHF</sequence>
<dbReference type="EMBL" id="CAJNDS010001169">
    <property type="protein sequence ID" value="CAE7250430.1"/>
    <property type="molecule type" value="Genomic_DNA"/>
</dbReference>
<accession>A0A812LSP4</accession>
<gene>
    <name evidence="1" type="ORF">SNAT2548_LOCUS12301</name>
</gene>
<protein>
    <submittedName>
        <fullName evidence="1">Uncharacterized protein</fullName>
    </submittedName>
</protein>
<organism evidence="1 2">
    <name type="scientific">Symbiodinium natans</name>
    <dbReference type="NCBI Taxonomy" id="878477"/>
    <lineage>
        <taxon>Eukaryota</taxon>
        <taxon>Sar</taxon>
        <taxon>Alveolata</taxon>
        <taxon>Dinophyceae</taxon>
        <taxon>Suessiales</taxon>
        <taxon>Symbiodiniaceae</taxon>
        <taxon>Symbiodinium</taxon>
    </lineage>
</organism>
<reference evidence="1" key="1">
    <citation type="submission" date="2021-02" db="EMBL/GenBank/DDBJ databases">
        <authorList>
            <person name="Dougan E. K."/>
            <person name="Rhodes N."/>
            <person name="Thang M."/>
            <person name="Chan C."/>
        </authorList>
    </citation>
    <scope>NUCLEOTIDE SEQUENCE</scope>
</reference>
<dbReference type="OrthoDB" id="423620at2759"/>
<keyword evidence="2" id="KW-1185">Reference proteome</keyword>
<proteinExistence type="predicted"/>
<name>A0A812LSP4_9DINO</name>
<comment type="caution">
    <text evidence="1">The sequence shown here is derived from an EMBL/GenBank/DDBJ whole genome shotgun (WGS) entry which is preliminary data.</text>
</comment>
<dbReference type="Proteomes" id="UP000604046">
    <property type="component" value="Unassembled WGS sequence"/>
</dbReference>